<evidence type="ECO:0000313" key="3">
    <source>
        <dbReference type="EMBL" id="CAI8030665.1"/>
    </source>
</evidence>
<protein>
    <submittedName>
        <fullName evidence="3">Protein argonaute-2</fullName>
    </submittedName>
</protein>
<dbReference type="Gene3D" id="3.40.50.2300">
    <property type="match status" value="1"/>
</dbReference>
<dbReference type="Proteomes" id="UP001174909">
    <property type="component" value="Unassembled WGS sequence"/>
</dbReference>
<dbReference type="InterPro" id="IPR032473">
    <property type="entry name" value="Argonaute_Mid_dom"/>
</dbReference>
<name>A0AA35SID8_GEOBA</name>
<dbReference type="InterPro" id="IPR032472">
    <property type="entry name" value="ArgoL2"/>
</dbReference>
<dbReference type="PANTHER" id="PTHR22891">
    <property type="entry name" value="EUKARYOTIC TRANSLATION INITIATION FACTOR 2C"/>
    <property type="match status" value="1"/>
</dbReference>
<dbReference type="Gene3D" id="2.170.260.10">
    <property type="entry name" value="paz domain"/>
    <property type="match status" value="1"/>
</dbReference>
<dbReference type="PROSITE" id="PS50821">
    <property type="entry name" value="PAZ"/>
    <property type="match status" value="1"/>
</dbReference>
<comment type="caution">
    <text evidence="3">The sequence shown here is derived from an EMBL/GenBank/DDBJ whole genome shotgun (WGS) entry which is preliminary data.</text>
</comment>
<feature type="region of interest" description="Disordered" evidence="1">
    <location>
        <begin position="334"/>
        <end position="365"/>
    </location>
</feature>
<organism evidence="3 4">
    <name type="scientific">Geodia barretti</name>
    <name type="common">Barrett's horny sponge</name>
    <dbReference type="NCBI Taxonomy" id="519541"/>
    <lineage>
        <taxon>Eukaryota</taxon>
        <taxon>Metazoa</taxon>
        <taxon>Porifera</taxon>
        <taxon>Demospongiae</taxon>
        <taxon>Heteroscleromorpha</taxon>
        <taxon>Tetractinellida</taxon>
        <taxon>Astrophorina</taxon>
        <taxon>Geodiidae</taxon>
        <taxon>Geodia</taxon>
    </lineage>
</organism>
<feature type="non-terminal residue" evidence="3">
    <location>
        <position position="646"/>
    </location>
</feature>
<dbReference type="AlphaFoldDB" id="A0AA35SID8"/>
<dbReference type="SUPFAM" id="SSF101690">
    <property type="entry name" value="PAZ domain"/>
    <property type="match status" value="1"/>
</dbReference>
<reference evidence="3" key="1">
    <citation type="submission" date="2023-03" db="EMBL/GenBank/DDBJ databases">
        <authorList>
            <person name="Steffen K."/>
            <person name="Cardenas P."/>
        </authorList>
    </citation>
    <scope>NUCLEOTIDE SEQUENCE</scope>
</reference>
<dbReference type="GO" id="GO:0003723">
    <property type="term" value="F:RNA binding"/>
    <property type="evidence" value="ECO:0007669"/>
    <property type="project" value="InterPro"/>
</dbReference>
<dbReference type="SMART" id="SM00949">
    <property type="entry name" value="PAZ"/>
    <property type="match status" value="1"/>
</dbReference>
<dbReference type="Pfam" id="PF08699">
    <property type="entry name" value="ArgoL1"/>
    <property type="match status" value="1"/>
</dbReference>
<dbReference type="InterPro" id="IPR032474">
    <property type="entry name" value="Argonaute_N"/>
</dbReference>
<feature type="domain" description="PAZ" evidence="2">
    <location>
        <begin position="363"/>
        <end position="465"/>
    </location>
</feature>
<proteinExistence type="predicted"/>
<dbReference type="Pfam" id="PF16486">
    <property type="entry name" value="ArgoN"/>
    <property type="match status" value="1"/>
</dbReference>
<dbReference type="InterPro" id="IPR014811">
    <property type="entry name" value="ArgoL1"/>
</dbReference>
<evidence type="ECO:0000256" key="1">
    <source>
        <dbReference type="SAM" id="MobiDB-lite"/>
    </source>
</evidence>
<dbReference type="EMBL" id="CASHTH010002490">
    <property type="protein sequence ID" value="CAI8030665.1"/>
    <property type="molecule type" value="Genomic_DNA"/>
</dbReference>
<keyword evidence="4" id="KW-1185">Reference proteome</keyword>
<feature type="compositionally biased region" description="Basic and acidic residues" evidence="1">
    <location>
        <begin position="33"/>
        <end position="58"/>
    </location>
</feature>
<gene>
    <name evidence="3" type="ORF">GBAR_LOCUS17382</name>
</gene>
<dbReference type="CDD" id="cd02846">
    <property type="entry name" value="PAZ_argonaute_like"/>
    <property type="match status" value="1"/>
</dbReference>
<evidence type="ECO:0000313" key="4">
    <source>
        <dbReference type="Proteomes" id="UP001174909"/>
    </source>
</evidence>
<dbReference type="InterPro" id="IPR003100">
    <property type="entry name" value="PAZ_dom"/>
</dbReference>
<feature type="region of interest" description="Disordered" evidence="1">
    <location>
        <begin position="1"/>
        <end position="120"/>
    </location>
</feature>
<dbReference type="Pfam" id="PF16487">
    <property type="entry name" value="ArgoMid"/>
    <property type="match status" value="1"/>
</dbReference>
<accession>A0AA35SID8</accession>
<dbReference type="Pfam" id="PF02170">
    <property type="entry name" value="PAZ"/>
    <property type="match status" value="1"/>
</dbReference>
<evidence type="ECO:0000259" key="2">
    <source>
        <dbReference type="PROSITE" id="PS50821"/>
    </source>
</evidence>
<dbReference type="InterPro" id="IPR036085">
    <property type="entry name" value="PAZ_dom_sf"/>
</dbReference>
<dbReference type="SMART" id="SM01163">
    <property type="entry name" value="DUF1785"/>
    <property type="match status" value="1"/>
</dbReference>
<sequence>GKSQTAHQPAIVPEKPSDTGQWSVAGKGKGKRGGSDKRGEPFRGPAERDFSQKHEGASLKDGQQSHMQQGQGGGQPQQAQRGTQPVPARYSLTPYEGPSVGATAGRTPTVAIKKLPPRPGLGTRGRPIRLLTNFFKVEIPPDLTLYHYDVVIEPNVPRAIKRKVMQGAKLQHDWVFSGQYPVFDGEKNLYCHKKLERSQVDVEVSMEDRGRTRQFKVVIKYTGHIVECGTIEKVICDPAQRMDALAALDLVLRQGTVLKPDVVSVGQSFFTPSRSNTVTLGDGREVWFGYRQTARPSMWKTVLLNIDIAATAFYKEQPVLEFLKDILSDDLQRDGRYDGGRRGGGRGGRGGGRQDRGSGGHVEVPQQLSEYQRKRFLKEIKGLKIVVTHLSYPRQYKVDNVPSKTASEQTFTLTLDNGQEVERTVERYFADTYNIKLRYPNLPCLHVAAKNKNVYLPLECCKIAKGQRCSKKLTEMQLRNMIRHTAKPAEERRQDILRNVRAADFDSDLVLNQYGLKVHKEMEKVMGRVLLPPAIQYREKNVVPRNGAWNMEHRQFCKGVDIGYWAVAVCAPNRPPPKHEILDFMEKLARHSQSLGMKITEPCDVVFQPRGKAVGRFLEDLVSKYKGLQLIVVILPKKGADSGYGM</sequence>
<dbReference type="Pfam" id="PF16488">
    <property type="entry name" value="ArgoL2"/>
    <property type="match status" value="1"/>
</dbReference>